<name>A0A2R8BCI7_9RHOB</name>
<dbReference type="AlphaFoldDB" id="A0A2R8BCI7"/>
<dbReference type="OrthoDB" id="7886024at2"/>
<accession>A0A2R8BCI7</accession>
<organism evidence="1 2">
    <name type="scientific">Ascidiaceihabitans donghaensis</name>
    <dbReference type="NCBI Taxonomy" id="1510460"/>
    <lineage>
        <taxon>Bacteria</taxon>
        <taxon>Pseudomonadati</taxon>
        <taxon>Pseudomonadota</taxon>
        <taxon>Alphaproteobacteria</taxon>
        <taxon>Rhodobacterales</taxon>
        <taxon>Paracoccaceae</taxon>
        <taxon>Ascidiaceihabitans</taxon>
    </lineage>
</organism>
<sequence>MPWAMLLANQTTGSDLLVSGQDKQALFEMLCHKNSIRRRLGGRQIDIPTVYRRKVKLMTEDRFMQLLEPILVEKFGAVDWPTGFTPRLLLAVRLHKDAIAEIQENHGIADPRTQNPDMLQIIERLAPKECRH</sequence>
<dbReference type="Proteomes" id="UP000244880">
    <property type="component" value="Unassembled WGS sequence"/>
</dbReference>
<reference evidence="1 2" key="1">
    <citation type="submission" date="2018-03" db="EMBL/GenBank/DDBJ databases">
        <authorList>
            <person name="Keele B.F."/>
        </authorList>
    </citation>
    <scope>NUCLEOTIDE SEQUENCE [LARGE SCALE GENOMIC DNA]</scope>
    <source>
        <strain evidence="1 2">CECT 8599</strain>
    </source>
</reference>
<keyword evidence="2" id="KW-1185">Reference proteome</keyword>
<evidence type="ECO:0000313" key="2">
    <source>
        <dbReference type="Proteomes" id="UP000244880"/>
    </source>
</evidence>
<proteinExistence type="predicted"/>
<dbReference type="EMBL" id="OMOR01000001">
    <property type="protein sequence ID" value="SPH20647.1"/>
    <property type="molecule type" value="Genomic_DNA"/>
</dbReference>
<gene>
    <name evidence="1" type="ORF">ASD8599_01386</name>
</gene>
<evidence type="ECO:0000313" key="1">
    <source>
        <dbReference type="EMBL" id="SPH20647.1"/>
    </source>
</evidence>
<protein>
    <submittedName>
        <fullName evidence="1">Uncharacterized protein</fullName>
    </submittedName>
</protein>
<dbReference type="RefSeq" id="WP_146188192.1">
    <property type="nucleotide sequence ID" value="NZ_OMOR01000001.1"/>
</dbReference>